<dbReference type="KEGG" id="prel:PRELSG_0210800"/>
<protein>
    <recommendedName>
        <fullName evidence="1">EF-hand domain-containing protein</fullName>
    </recommendedName>
</protein>
<dbReference type="VEuPathDB" id="PlasmoDB:PRELSG_0210800"/>
<dbReference type="SUPFAM" id="SSF47473">
    <property type="entry name" value="EF-hand"/>
    <property type="match status" value="1"/>
</dbReference>
<evidence type="ECO:0000259" key="1">
    <source>
        <dbReference type="PROSITE" id="PS50222"/>
    </source>
</evidence>
<dbReference type="OrthoDB" id="371834at2759"/>
<dbReference type="Gene3D" id="1.10.238.10">
    <property type="entry name" value="EF-hand"/>
    <property type="match status" value="1"/>
</dbReference>
<sequence length="210" mass="25570">MDSLYINKIPELNYEHEVTKKIVLKIINKLDEQKDQSQNTNFYNRHKIINFFSEAELLFKYYDNEKKGELDIKLFPKMARQLKQIYDIRDIKKFEKEMKIKKINKMNLPMFLTLLKRKLFQTIDDDMVFNKNFDILDMNKNKKINLNQLRMYLSLVGDKISKEEFNSFISFYMENNKKLIENELTLDDKKLPTEIGPTYYKDILTYFKYF</sequence>
<keyword evidence="3" id="KW-1185">Reference proteome</keyword>
<proteinExistence type="predicted"/>
<dbReference type="InterPro" id="IPR002048">
    <property type="entry name" value="EF_hand_dom"/>
</dbReference>
<evidence type="ECO:0000313" key="2">
    <source>
        <dbReference type="EMBL" id="CRH03083.1"/>
    </source>
</evidence>
<dbReference type="InterPro" id="IPR011992">
    <property type="entry name" value="EF-hand-dom_pair"/>
</dbReference>
<dbReference type="GO" id="GO:0005509">
    <property type="term" value="F:calcium ion binding"/>
    <property type="evidence" value="ECO:0007669"/>
    <property type="project" value="InterPro"/>
</dbReference>
<name>A0A1J1HCF1_PLARL</name>
<dbReference type="AlphaFoldDB" id="A0A1J1HCF1"/>
<evidence type="ECO:0000313" key="3">
    <source>
        <dbReference type="Proteomes" id="UP000220158"/>
    </source>
</evidence>
<gene>
    <name evidence="2" type="ORF">PRELSG_0210800</name>
</gene>
<accession>A0A1J1HCF1</accession>
<dbReference type="PROSITE" id="PS50222">
    <property type="entry name" value="EF_HAND_2"/>
    <property type="match status" value="1"/>
</dbReference>
<reference evidence="2 3" key="1">
    <citation type="submission" date="2015-04" db="EMBL/GenBank/DDBJ databases">
        <authorList>
            <consortium name="Pathogen Informatics"/>
        </authorList>
    </citation>
    <scope>NUCLEOTIDE SEQUENCE [LARGE SCALE GENOMIC DNA]</scope>
    <source>
        <strain evidence="2 3">SGS1</strain>
    </source>
</reference>
<feature type="domain" description="EF-hand" evidence="1">
    <location>
        <begin position="124"/>
        <end position="159"/>
    </location>
</feature>
<dbReference type="EMBL" id="LN835297">
    <property type="protein sequence ID" value="CRH03083.1"/>
    <property type="molecule type" value="Genomic_DNA"/>
</dbReference>
<organism evidence="2 3">
    <name type="scientific">Plasmodium relictum</name>
    <dbReference type="NCBI Taxonomy" id="85471"/>
    <lineage>
        <taxon>Eukaryota</taxon>
        <taxon>Sar</taxon>
        <taxon>Alveolata</taxon>
        <taxon>Apicomplexa</taxon>
        <taxon>Aconoidasida</taxon>
        <taxon>Haemosporida</taxon>
        <taxon>Plasmodiidae</taxon>
        <taxon>Plasmodium</taxon>
        <taxon>Plasmodium (Haemamoeba)</taxon>
    </lineage>
</organism>
<dbReference type="Proteomes" id="UP000220158">
    <property type="component" value="Chromosome 2"/>
</dbReference>
<dbReference type="RefSeq" id="XP_028535569.1">
    <property type="nucleotide sequence ID" value="XM_028679896.1"/>
</dbReference>
<dbReference type="GeneID" id="39734527"/>